<evidence type="ECO:0000313" key="2">
    <source>
        <dbReference type="Proteomes" id="UP001424441"/>
    </source>
</evidence>
<reference evidence="1 2" key="1">
    <citation type="journal article" date="2019" name="Int. J. Syst. Evol. Microbiol.">
        <title>The Global Catalogue of Microorganisms (GCM) 10K type strain sequencing project: providing services to taxonomists for standard genome sequencing and annotation.</title>
        <authorList>
            <consortium name="The Broad Institute Genomics Platform"/>
            <consortium name="The Broad Institute Genome Sequencing Center for Infectious Disease"/>
            <person name="Wu L."/>
            <person name="Ma J."/>
        </authorList>
    </citation>
    <scope>NUCLEOTIDE SEQUENCE [LARGE SCALE GENOMIC DNA]</scope>
    <source>
        <strain evidence="1 2">JCM 15115</strain>
    </source>
</reference>
<protein>
    <submittedName>
        <fullName evidence="1">Uncharacterized protein</fullName>
    </submittedName>
</protein>
<accession>A0ABN1GBT3</accession>
<organism evidence="1 2">
    <name type="scientific">Paenochrobactrum glaciei</name>
    <dbReference type="NCBI Taxonomy" id="486407"/>
    <lineage>
        <taxon>Bacteria</taxon>
        <taxon>Pseudomonadati</taxon>
        <taxon>Pseudomonadota</taxon>
        <taxon>Alphaproteobacteria</taxon>
        <taxon>Hyphomicrobiales</taxon>
        <taxon>Brucellaceae</taxon>
        <taxon>Paenochrobactrum</taxon>
    </lineage>
</organism>
<dbReference type="Proteomes" id="UP001424441">
    <property type="component" value="Unassembled WGS sequence"/>
</dbReference>
<dbReference type="EMBL" id="BAAADE010000005">
    <property type="protein sequence ID" value="GAA0608165.1"/>
    <property type="molecule type" value="Genomic_DNA"/>
</dbReference>
<keyword evidence="2" id="KW-1185">Reference proteome</keyword>
<name>A0ABN1GBT3_9HYPH</name>
<proteinExistence type="predicted"/>
<evidence type="ECO:0000313" key="1">
    <source>
        <dbReference type="EMBL" id="GAA0608165.1"/>
    </source>
</evidence>
<gene>
    <name evidence="1" type="ORF">GCM10008943_24660</name>
</gene>
<dbReference type="RefSeq" id="WP_343806040.1">
    <property type="nucleotide sequence ID" value="NZ_BAAADE010000005.1"/>
</dbReference>
<comment type="caution">
    <text evidence="1">The sequence shown here is derived from an EMBL/GenBank/DDBJ whole genome shotgun (WGS) entry which is preliminary data.</text>
</comment>
<sequence>MVFSKELINESLGCLSQQSIKLDERQKSYLAGYPALLALFKQLNFDKYEDVIAGAYAAYGWMPTILKRPPSKEQAHELREFIRSAMVSEKSVSLTDSISCLKSINNSVVGTSKFLHFCCPDVFPIWDSNIANVFGLRSYHHNRVQTYVDYVSAMREWCDDEYAFPASYVEVLVSNGVENSWTKIRKLEFALYLLGATVGKAIKG</sequence>